<feature type="transmembrane region" description="Helical" evidence="1">
    <location>
        <begin position="12"/>
        <end position="33"/>
    </location>
</feature>
<evidence type="ECO:0000256" key="1">
    <source>
        <dbReference type="SAM" id="Phobius"/>
    </source>
</evidence>
<evidence type="ECO:0000313" key="2">
    <source>
        <dbReference type="EMBL" id="MBP2437901.1"/>
    </source>
</evidence>
<keyword evidence="3" id="KW-1185">Reference proteome</keyword>
<dbReference type="EMBL" id="JAGIOL010000002">
    <property type="protein sequence ID" value="MBP2437901.1"/>
    <property type="molecule type" value="Genomic_DNA"/>
</dbReference>
<protein>
    <submittedName>
        <fullName evidence="2">Uncharacterized protein</fullName>
    </submittedName>
</protein>
<dbReference type="RefSeq" id="WP_165137976.1">
    <property type="nucleotide sequence ID" value="NZ_CP049254.1"/>
</dbReference>
<dbReference type="Proteomes" id="UP001519362">
    <property type="component" value="Unassembled WGS sequence"/>
</dbReference>
<proteinExistence type="predicted"/>
<evidence type="ECO:0000313" key="3">
    <source>
        <dbReference type="Proteomes" id="UP001519362"/>
    </source>
</evidence>
<sequence>MNVADVLDIATAVGLLLLVAVGAIAGKAFLAAARIRNQNNEMENDE</sequence>
<keyword evidence="1" id="KW-0472">Membrane</keyword>
<comment type="caution">
    <text evidence="2">The sequence shown here is derived from an EMBL/GenBank/DDBJ whole genome shotgun (WGS) entry which is preliminary data.</text>
</comment>
<name>A0ABS4ZKT2_9MICO</name>
<keyword evidence="1" id="KW-1133">Transmembrane helix</keyword>
<reference evidence="2 3" key="1">
    <citation type="submission" date="2021-03" db="EMBL/GenBank/DDBJ databases">
        <title>Sequencing the genomes of 1000 actinobacteria strains.</title>
        <authorList>
            <person name="Klenk H.-P."/>
        </authorList>
    </citation>
    <scope>NUCLEOTIDE SEQUENCE [LARGE SCALE GENOMIC DNA]</scope>
    <source>
        <strain evidence="2 3">DSM 24221</strain>
    </source>
</reference>
<accession>A0ABS4ZKT2</accession>
<keyword evidence="1" id="KW-0812">Transmembrane</keyword>
<gene>
    <name evidence="2" type="ORF">JOF34_002545</name>
</gene>
<organism evidence="2 3">
    <name type="scientific">Microbacterium amylolyticum</name>
    <dbReference type="NCBI Taxonomy" id="936337"/>
    <lineage>
        <taxon>Bacteria</taxon>
        <taxon>Bacillati</taxon>
        <taxon>Actinomycetota</taxon>
        <taxon>Actinomycetes</taxon>
        <taxon>Micrococcales</taxon>
        <taxon>Microbacteriaceae</taxon>
        <taxon>Microbacterium</taxon>
    </lineage>
</organism>